<dbReference type="SUPFAM" id="SSF53383">
    <property type="entry name" value="PLP-dependent transferases"/>
    <property type="match status" value="1"/>
</dbReference>
<evidence type="ECO:0000256" key="4">
    <source>
        <dbReference type="ARBA" id="ARBA00022898"/>
    </source>
</evidence>
<dbReference type="Proteomes" id="UP001185984">
    <property type="component" value="Unassembled WGS sequence"/>
</dbReference>
<keyword evidence="7" id="KW-1185">Reference proteome</keyword>
<name>A0ABU3ZYP9_9SPHN</name>
<comment type="cofactor">
    <cofactor evidence="1">
        <name>pyridoxal 5'-phosphate</name>
        <dbReference type="ChEBI" id="CHEBI:597326"/>
    </cofactor>
</comment>
<organism evidence="6 7">
    <name type="scientific">Sphingobium naphthae</name>
    <dbReference type="NCBI Taxonomy" id="1886786"/>
    <lineage>
        <taxon>Bacteria</taxon>
        <taxon>Pseudomonadati</taxon>
        <taxon>Pseudomonadota</taxon>
        <taxon>Alphaproteobacteria</taxon>
        <taxon>Sphingomonadales</taxon>
        <taxon>Sphingomonadaceae</taxon>
        <taxon>Sphingobium</taxon>
    </lineage>
</organism>
<accession>A0ABU3ZYP9</accession>
<comment type="similarity">
    <text evidence="2">Belongs to the threonine aldolase family.</text>
</comment>
<evidence type="ECO:0000259" key="5">
    <source>
        <dbReference type="Pfam" id="PF01212"/>
    </source>
</evidence>
<dbReference type="InterPro" id="IPR001597">
    <property type="entry name" value="ArAA_b-elim_lyase/Thr_aldolase"/>
</dbReference>
<protein>
    <submittedName>
        <fullName evidence="6">Beta-eliminating lyase-related protein</fullName>
    </submittedName>
</protein>
<keyword evidence="4" id="KW-0663">Pyridoxal phosphate</keyword>
<dbReference type="Pfam" id="PF01212">
    <property type="entry name" value="Beta_elim_lyase"/>
    <property type="match status" value="1"/>
</dbReference>
<dbReference type="EMBL" id="JAPTHD010000005">
    <property type="protein sequence ID" value="MDV5824605.1"/>
    <property type="molecule type" value="Genomic_DNA"/>
</dbReference>
<reference evidence="7" key="1">
    <citation type="journal article" date="2022" name="J Environ Chem Eng">
        <title>Biodegradation of petroleum oil using a constructed nonpathogenic and heavy metal-tolerant bacterial consortium isolated from marine sponges.</title>
        <authorList>
            <person name="Dechsakulwatana C."/>
            <person name="Rungsihiranrut A."/>
            <person name="Muangchinda C."/>
            <person name="Ningthoujam R."/>
            <person name="Klankeo P."/>
            <person name="Pinyakong O."/>
        </authorList>
    </citation>
    <scope>NUCLEOTIDE SEQUENCE [LARGE SCALE GENOMIC DNA]</scope>
    <source>
        <strain evidence="7">MO2-4</strain>
    </source>
</reference>
<dbReference type="InterPro" id="IPR015421">
    <property type="entry name" value="PyrdxlP-dep_Trfase_major"/>
</dbReference>
<dbReference type="PANTHER" id="PTHR48097:SF5">
    <property type="entry name" value="LOW SPECIFICITY L-THREONINE ALDOLASE"/>
    <property type="match status" value="1"/>
</dbReference>
<dbReference type="Gene3D" id="3.40.640.10">
    <property type="entry name" value="Type I PLP-dependent aspartate aminotransferase-like (Major domain)"/>
    <property type="match status" value="1"/>
</dbReference>
<proteinExistence type="inferred from homology"/>
<comment type="caution">
    <text evidence="6">The sequence shown here is derived from an EMBL/GenBank/DDBJ whole genome shotgun (WGS) entry which is preliminary data.</text>
</comment>
<evidence type="ECO:0000256" key="1">
    <source>
        <dbReference type="ARBA" id="ARBA00001933"/>
    </source>
</evidence>
<evidence type="ECO:0000256" key="2">
    <source>
        <dbReference type="ARBA" id="ARBA00006966"/>
    </source>
</evidence>
<dbReference type="PANTHER" id="PTHR48097">
    <property type="entry name" value="L-THREONINE ALDOLASE-RELATED"/>
    <property type="match status" value="1"/>
</dbReference>
<sequence>MHFFSDNATPICPELLAAIAAADQADHGYDGDAWSARLDGAFSALFDTDVKALWIATGTAANSIALACLCPPYGGILCHEEAHIVVDECGAPGFFTHGATLMPLPGAGAKLTPDMVCERLTAIRPDVHQVPAHAISITNATEYGLVYAPDEVAALGDIARSHGLGFHMDGARFANAVAHLGCAPADLTWRAGVDALSFGCVKNGGMVGEALLFFGGQAQARAAQAQRWRKRSGHLFSKGRYLAAQILAMIEGGLWLRNAQAANAAAQALAQGAGDRLLHPVQANELFVRLHADEAAQLRAQGFDFYDWGEGAARLVTNWSQDAASVAPLAAALAALDHG</sequence>
<dbReference type="Gene3D" id="3.90.1150.10">
    <property type="entry name" value="Aspartate Aminotransferase, domain 1"/>
    <property type="match status" value="1"/>
</dbReference>
<dbReference type="RefSeq" id="WP_317517289.1">
    <property type="nucleotide sequence ID" value="NZ_JAPTHD010000005.1"/>
</dbReference>
<dbReference type="InterPro" id="IPR015424">
    <property type="entry name" value="PyrdxlP-dep_Trfase"/>
</dbReference>
<dbReference type="GO" id="GO:0016829">
    <property type="term" value="F:lyase activity"/>
    <property type="evidence" value="ECO:0007669"/>
    <property type="project" value="UniProtKB-KW"/>
</dbReference>
<dbReference type="InterPro" id="IPR015422">
    <property type="entry name" value="PyrdxlP-dep_Trfase_small"/>
</dbReference>
<gene>
    <name evidence="6" type="ORF">O0R41_13460</name>
</gene>
<evidence type="ECO:0000313" key="6">
    <source>
        <dbReference type="EMBL" id="MDV5824605.1"/>
    </source>
</evidence>
<feature type="domain" description="Aromatic amino acid beta-eliminating lyase/threonine aldolase" evidence="5">
    <location>
        <begin position="3"/>
        <end position="290"/>
    </location>
</feature>
<keyword evidence="6" id="KW-0456">Lyase</keyword>
<comment type="subunit">
    <text evidence="3">Homotetramer.</text>
</comment>
<evidence type="ECO:0000313" key="7">
    <source>
        <dbReference type="Proteomes" id="UP001185984"/>
    </source>
</evidence>
<evidence type="ECO:0000256" key="3">
    <source>
        <dbReference type="ARBA" id="ARBA00011881"/>
    </source>
</evidence>